<name>A0A4U8UNN7_STECR</name>
<protein>
    <submittedName>
        <fullName evidence="1">Uncharacterized protein</fullName>
    </submittedName>
</protein>
<dbReference type="EMBL" id="CM016762">
    <property type="protein sequence ID" value="TMS33895.1"/>
    <property type="molecule type" value="Genomic_DNA"/>
</dbReference>
<comment type="caution">
    <text evidence="1">The sequence shown here is derived from an EMBL/GenBank/DDBJ whole genome shotgun (WGS) entry which is preliminary data.</text>
</comment>
<organism evidence="1 2">
    <name type="scientific">Steinernema carpocapsae</name>
    <name type="common">Entomopathogenic nematode</name>
    <dbReference type="NCBI Taxonomy" id="34508"/>
    <lineage>
        <taxon>Eukaryota</taxon>
        <taxon>Metazoa</taxon>
        <taxon>Ecdysozoa</taxon>
        <taxon>Nematoda</taxon>
        <taxon>Chromadorea</taxon>
        <taxon>Rhabditida</taxon>
        <taxon>Tylenchina</taxon>
        <taxon>Panagrolaimomorpha</taxon>
        <taxon>Strongyloidoidea</taxon>
        <taxon>Steinernematidae</taxon>
        <taxon>Steinernema</taxon>
    </lineage>
</organism>
<evidence type="ECO:0000313" key="2">
    <source>
        <dbReference type="Proteomes" id="UP000298663"/>
    </source>
</evidence>
<sequence>MVIRDRNHSLINLPPLAALSVRILEMTLFKDELLVALDAPRLLSYAFLSSMNFSQATQTYQNPTSQNFTGSLATYPLIFPM</sequence>
<accession>A0A4U8UNN7</accession>
<dbReference type="Proteomes" id="UP000298663">
    <property type="component" value="Chromosome X"/>
</dbReference>
<evidence type="ECO:0000313" key="1">
    <source>
        <dbReference type="EMBL" id="TMS33895.1"/>
    </source>
</evidence>
<dbReference type="EMBL" id="AZBU02000001">
    <property type="protein sequence ID" value="TMS33895.1"/>
    <property type="molecule type" value="Genomic_DNA"/>
</dbReference>
<proteinExistence type="predicted"/>
<keyword evidence="2" id="KW-1185">Reference proteome</keyword>
<reference evidence="1 2" key="1">
    <citation type="journal article" date="2015" name="Genome Biol.">
        <title>Comparative genomics of Steinernema reveals deeply conserved gene regulatory networks.</title>
        <authorList>
            <person name="Dillman A.R."/>
            <person name="Macchietto M."/>
            <person name="Porter C.F."/>
            <person name="Rogers A."/>
            <person name="Williams B."/>
            <person name="Antoshechkin I."/>
            <person name="Lee M.M."/>
            <person name="Goodwin Z."/>
            <person name="Lu X."/>
            <person name="Lewis E.E."/>
            <person name="Goodrich-Blair H."/>
            <person name="Stock S.P."/>
            <person name="Adams B.J."/>
            <person name="Sternberg P.W."/>
            <person name="Mortazavi A."/>
        </authorList>
    </citation>
    <scope>NUCLEOTIDE SEQUENCE [LARGE SCALE GENOMIC DNA]</scope>
    <source>
        <strain evidence="1 2">ALL</strain>
    </source>
</reference>
<reference evidence="1 2" key="2">
    <citation type="journal article" date="2019" name="G3 (Bethesda)">
        <title>Hybrid Assembly of the Genome of the Entomopathogenic Nematode Steinernema carpocapsae Identifies the X-Chromosome.</title>
        <authorList>
            <person name="Serra L."/>
            <person name="Macchietto M."/>
            <person name="Macias-Munoz A."/>
            <person name="McGill C.J."/>
            <person name="Rodriguez I.M."/>
            <person name="Rodriguez B."/>
            <person name="Murad R."/>
            <person name="Mortazavi A."/>
        </authorList>
    </citation>
    <scope>NUCLEOTIDE SEQUENCE [LARGE SCALE GENOMIC DNA]</scope>
    <source>
        <strain evidence="1 2">ALL</strain>
    </source>
</reference>
<dbReference type="AlphaFoldDB" id="A0A4U8UNN7"/>
<gene>
    <name evidence="1" type="ORF">L596_001583</name>
</gene>